<dbReference type="GO" id="GO:0009102">
    <property type="term" value="P:biotin biosynthetic process"/>
    <property type="evidence" value="ECO:0007669"/>
    <property type="project" value="UniProtKB-UniRule"/>
</dbReference>
<evidence type="ECO:0000256" key="2">
    <source>
        <dbReference type="ARBA" id="ARBA00004746"/>
    </source>
</evidence>
<dbReference type="EMBL" id="FWXD01000009">
    <property type="protein sequence ID" value="SMC24331.1"/>
    <property type="molecule type" value="Genomic_DNA"/>
</dbReference>
<accession>A0A1W1XLB7</accession>
<evidence type="ECO:0000313" key="11">
    <source>
        <dbReference type="Proteomes" id="UP000192761"/>
    </source>
</evidence>
<dbReference type="GO" id="GO:0008757">
    <property type="term" value="F:S-adenosylmethionine-dependent methyltransferase activity"/>
    <property type="evidence" value="ECO:0007669"/>
    <property type="project" value="InterPro"/>
</dbReference>
<evidence type="ECO:0000256" key="8">
    <source>
        <dbReference type="HAMAP-Rule" id="MF_00835"/>
    </source>
</evidence>
<dbReference type="UniPathway" id="UPA00078"/>
<keyword evidence="6 8" id="KW-0949">S-adenosyl-L-methionine</keyword>
<dbReference type="GO" id="GO:0102130">
    <property type="term" value="F:malonyl-CoA methyltransferase activity"/>
    <property type="evidence" value="ECO:0007669"/>
    <property type="project" value="UniProtKB-EC"/>
</dbReference>
<proteinExistence type="inferred from homology"/>
<dbReference type="PANTHER" id="PTHR13090">
    <property type="entry name" value="ARGININE-HYDROXYLASE NDUFAF5, MITOCHONDRIAL"/>
    <property type="match status" value="1"/>
</dbReference>
<gene>
    <name evidence="8" type="primary">bioC</name>
    <name evidence="10" type="ORF">SAMN02745857_01848</name>
</gene>
<comment type="similarity">
    <text evidence="8">Belongs to the methyltransferase superfamily.</text>
</comment>
<keyword evidence="11" id="KW-1185">Reference proteome</keyword>
<dbReference type="InterPro" id="IPR013216">
    <property type="entry name" value="Methyltransf_11"/>
</dbReference>
<feature type="domain" description="Methyltransferase type 11" evidence="9">
    <location>
        <begin position="56"/>
        <end position="163"/>
    </location>
</feature>
<evidence type="ECO:0000256" key="6">
    <source>
        <dbReference type="ARBA" id="ARBA00022691"/>
    </source>
</evidence>
<dbReference type="InterPro" id="IPR011814">
    <property type="entry name" value="BioC"/>
</dbReference>
<dbReference type="EC" id="2.1.1.197" evidence="3 8"/>
<dbReference type="RefSeq" id="WP_084090505.1">
    <property type="nucleotide sequence ID" value="NZ_FWXD01000009.1"/>
</dbReference>
<keyword evidence="4 8" id="KW-0489">Methyltransferase</keyword>
<dbReference type="PANTHER" id="PTHR13090:SF1">
    <property type="entry name" value="ARGININE-HYDROXYLASE NDUFAF5, MITOCHONDRIAL"/>
    <property type="match status" value="1"/>
</dbReference>
<evidence type="ECO:0000256" key="4">
    <source>
        <dbReference type="ARBA" id="ARBA00022603"/>
    </source>
</evidence>
<evidence type="ECO:0000256" key="5">
    <source>
        <dbReference type="ARBA" id="ARBA00022679"/>
    </source>
</evidence>
<dbReference type="Gene3D" id="3.40.50.150">
    <property type="entry name" value="Vaccinia Virus protein VP39"/>
    <property type="match status" value="1"/>
</dbReference>
<dbReference type="OrthoDB" id="9760689at2"/>
<dbReference type="HAMAP" id="MF_00835">
    <property type="entry name" value="BioC"/>
    <property type="match status" value="1"/>
</dbReference>
<dbReference type="Proteomes" id="UP000192761">
    <property type="component" value="Unassembled WGS sequence"/>
</dbReference>
<keyword evidence="5 8" id="KW-0808">Transferase</keyword>
<evidence type="ECO:0000256" key="1">
    <source>
        <dbReference type="ARBA" id="ARBA00000852"/>
    </source>
</evidence>
<evidence type="ECO:0000313" key="10">
    <source>
        <dbReference type="EMBL" id="SMC24331.1"/>
    </source>
</evidence>
<dbReference type="CDD" id="cd02440">
    <property type="entry name" value="AdoMet_MTases"/>
    <property type="match status" value="1"/>
</dbReference>
<comment type="catalytic activity">
    <reaction evidence="1 8">
        <text>malonyl-[ACP] + S-adenosyl-L-methionine = malonyl-[ACP] methyl ester + S-adenosyl-L-homocysteine</text>
        <dbReference type="Rhea" id="RHEA:17105"/>
        <dbReference type="Rhea" id="RHEA-COMP:9623"/>
        <dbReference type="Rhea" id="RHEA-COMP:9954"/>
        <dbReference type="ChEBI" id="CHEBI:57856"/>
        <dbReference type="ChEBI" id="CHEBI:59789"/>
        <dbReference type="ChEBI" id="CHEBI:78449"/>
        <dbReference type="ChEBI" id="CHEBI:78845"/>
        <dbReference type="EC" id="2.1.1.197"/>
    </reaction>
</comment>
<keyword evidence="7 8" id="KW-0093">Biotin biosynthesis</keyword>
<evidence type="ECO:0000259" key="9">
    <source>
        <dbReference type="Pfam" id="PF08241"/>
    </source>
</evidence>
<organism evidence="10 11">
    <name type="scientific">Andreprevotia lacus DSM 23236</name>
    <dbReference type="NCBI Taxonomy" id="1121001"/>
    <lineage>
        <taxon>Bacteria</taxon>
        <taxon>Pseudomonadati</taxon>
        <taxon>Pseudomonadota</taxon>
        <taxon>Betaproteobacteria</taxon>
        <taxon>Neisseriales</taxon>
        <taxon>Chitinibacteraceae</taxon>
        <taxon>Andreprevotia</taxon>
    </lineage>
</organism>
<reference evidence="10 11" key="1">
    <citation type="submission" date="2017-04" db="EMBL/GenBank/DDBJ databases">
        <authorList>
            <person name="Afonso C.L."/>
            <person name="Miller P.J."/>
            <person name="Scott M.A."/>
            <person name="Spackman E."/>
            <person name="Goraichik I."/>
            <person name="Dimitrov K.M."/>
            <person name="Suarez D.L."/>
            <person name="Swayne D.E."/>
        </authorList>
    </citation>
    <scope>NUCLEOTIDE SEQUENCE [LARGE SCALE GENOMIC DNA]</scope>
    <source>
        <strain evidence="10 11">DSM 23236</strain>
    </source>
</reference>
<dbReference type="InterPro" id="IPR050602">
    <property type="entry name" value="Malonyl-ACP_OMT"/>
</dbReference>
<name>A0A1W1XLB7_9NEIS</name>
<dbReference type="NCBIfam" id="TIGR02072">
    <property type="entry name" value="BioC"/>
    <property type="match status" value="1"/>
</dbReference>
<dbReference type="Pfam" id="PF08241">
    <property type="entry name" value="Methyltransf_11"/>
    <property type="match status" value="1"/>
</dbReference>
<evidence type="ECO:0000256" key="7">
    <source>
        <dbReference type="ARBA" id="ARBA00022756"/>
    </source>
</evidence>
<dbReference type="AlphaFoldDB" id="A0A1W1XLB7"/>
<dbReference type="SUPFAM" id="SSF53335">
    <property type="entry name" value="S-adenosyl-L-methionine-dependent methyltransferases"/>
    <property type="match status" value="1"/>
</dbReference>
<dbReference type="STRING" id="1121001.SAMN02745857_01848"/>
<comment type="pathway">
    <text evidence="2 8">Cofactor biosynthesis; biotin biosynthesis.</text>
</comment>
<evidence type="ECO:0000256" key="3">
    <source>
        <dbReference type="ARBA" id="ARBA00012327"/>
    </source>
</evidence>
<dbReference type="InterPro" id="IPR029063">
    <property type="entry name" value="SAM-dependent_MTases_sf"/>
</dbReference>
<dbReference type="GO" id="GO:0032259">
    <property type="term" value="P:methylation"/>
    <property type="evidence" value="ECO:0007669"/>
    <property type="project" value="UniProtKB-KW"/>
</dbReference>
<dbReference type="GO" id="GO:0010340">
    <property type="term" value="F:carboxyl-O-methyltransferase activity"/>
    <property type="evidence" value="ECO:0007669"/>
    <property type="project" value="UniProtKB-UniRule"/>
</dbReference>
<protein>
    <recommendedName>
        <fullName evidence="3 8">Malonyl-[acyl-carrier protein] O-methyltransferase</fullName>
        <shortName evidence="8">Malonyl-ACP O-methyltransferase</shortName>
        <ecNumber evidence="3 8">2.1.1.197</ecNumber>
    </recommendedName>
    <alternativeName>
        <fullName evidence="8">Biotin synthesis protein BioC</fullName>
    </alternativeName>
</protein>
<comment type="function">
    <text evidence="8">Converts the free carboxyl group of a malonyl-thioester to its methyl ester by transfer of a methyl group from S-adenosyl-L-methionine (SAM). It allows to synthesize pimeloyl-ACP via the fatty acid synthetic pathway.</text>
</comment>
<sequence length="308" mass="33818">MSQASNESFYTDKSAIRASFDAAAQHYDAAAVLQREVADRMAERLDYIKLQPQAVLDAGCGTGYMGKLLQQRYGSAQLIELDLAPAMLQVARGKHEAGGLKGLFSRLSGKRALQVCGDIESLPLADESVDLIWSSLTLQWCNTPDAAFREFNRVLRPGGLLMFSTLGPDTLKELRAAFAGVDGYSHVNQFIDMHDLGDALSHCGFATPVMDMEMLVMTYADVRGVMDDLKGIGAHNLTHGRRQGMMGKTAWQRVLAQYERFRNADGVLPCSYEVVYGHAWKPEARPAKVLADGSQVIEFRPRPGTAGR</sequence>